<evidence type="ECO:0000313" key="1">
    <source>
        <dbReference type="EMBL" id="MCQ9304973.1"/>
    </source>
</evidence>
<dbReference type="EMBL" id="JANILD010000010">
    <property type="protein sequence ID" value="MCQ9304973.1"/>
    <property type="molecule type" value="Genomic_DNA"/>
</dbReference>
<protein>
    <submittedName>
        <fullName evidence="1">Uncharacterized protein</fullName>
    </submittedName>
</protein>
<dbReference type="RefSeq" id="WP_257099624.1">
    <property type="nucleotide sequence ID" value="NZ_JANILD010000010.1"/>
</dbReference>
<name>A0AAW5LTJ5_MAMSC</name>
<evidence type="ECO:0000313" key="2">
    <source>
        <dbReference type="Proteomes" id="UP001204068"/>
    </source>
</evidence>
<proteinExistence type="predicted"/>
<sequence length="62" mass="7538">MFNISNALQVARKLYKDERNPLVKGYYLKFGVTMKEMLERQEINELDNYDEVKNKIYDEMEK</sequence>
<reference evidence="1" key="1">
    <citation type="submission" date="2022-07" db="EMBL/GenBank/DDBJ databases">
        <title>Bacterial species isolated from the porcine tonsil microbiota.</title>
        <authorList>
            <person name="Oliveira I.M.F."/>
        </authorList>
    </citation>
    <scope>NUCLEOTIDE SEQUENCE</scope>
    <source>
        <strain evidence="1">8QC2O2</strain>
    </source>
</reference>
<dbReference type="Proteomes" id="UP001204068">
    <property type="component" value="Unassembled WGS sequence"/>
</dbReference>
<comment type="caution">
    <text evidence="1">The sequence shown here is derived from an EMBL/GenBank/DDBJ whole genome shotgun (WGS) entry which is preliminary data.</text>
</comment>
<accession>A0AAW5LTJ5</accession>
<organism evidence="1 2">
    <name type="scientific">Mammaliicoccus sciuri</name>
    <name type="common">Staphylococcus sciuri</name>
    <dbReference type="NCBI Taxonomy" id="1296"/>
    <lineage>
        <taxon>Bacteria</taxon>
        <taxon>Bacillati</taxon>
        <taxon>Bacillota</taxon>
        <taxon>Bacilli</taxon>
        <taxon>Bacillales</taxon>
        <taxon>Staphylococcaceae</taxon>
        <taxon>Mammaliicoccus</taxon>
    </lineage>
</organism>
<gene>
    <name evidence="1" type="ORF">NQ032_15290</name>
</gene>
<dbReference type="AlphaFoldDB" id="A0AAW5LTJ5"/>